<dbReference type="Proteomes" id="UP001204621">
    <property type="component" value="Unassembled WGS sequence"/>
</dbReference>
<dbReference type="RefSeq" id="WP_258814351.1">
    <property type="nucleotide sequence ID" value="NZ_JANUGU010000014.1"/>
</dbReference>
<name>A0ABT2D4H7_9BURK</name>
<sequence>MDAFLGEIRMFCGTYAPADWAFCEGQLLPISANTALFSLLGVQYGGNGTTNFALPDLRGKVPVNQGAGPGLSLRTVGETGGAPSVTLTEKQMPAHNHLAQGISKTGTTKSPSNAVWSQFASEARPPVPVKLFAPNGDVQMAPTALAPSGGNQPHNNMQPYLGVNFIICMRGIFPPRD</sequence>
<dbReference type="EMBL" id="JANUGU010000014">
    <property type="protein sequence ID" value="MCS0661154.1"/>
    <property type="molecule type" value="Genomic_DNA"/>
</dbReference>
<gene>
    <name evidence="2" type="ORF">NX778_24075</name>
</gene>
<keyword evidence="3" id="KW-1185">Reference proteome</keyword>
<dbReference type="Pfam" id="PF07484">
    <property type="entry name" value="Collar"/>
    <property type="match status" value="1"/>
</dbReference>
<protein>
    <submittedName>
        <fullName evidence="2">Tail fiber protein</fullName>
    </submittedName>
</protein>
<dbReference type="InterPro" id="IPR011083">
    <property type="entry name" value="Phage_tail_collar_dom"/>
</dbReference>
<evidence type="ECO:0000313" key="3">
    <source>
        <dbReference type="Proteomes" id="UP001204621"/>
    </source>
</evidence>
<evidence type="ECO:0000259" key="1">
    <source>
        <dbReference type="Pfam" id="PF07484"/>
    </source>
</evidence>
<proteinExistence type="predicted"/>
<dbReference type="CDD" id="cd22641">
    <property type="entry name" value="C24-like"/>
    <property type="match status" value="1"/>
</dbReference>
<organism evidence="2 3">
    <name type="scientific">Massilia terrae</name>
    <dbReference type="NCBI Taxonomy" id="1811224"/>
    <lineage>
        <taxon>Bacteria</taxon>
        <taxon>Pseudomonadati</taxon>
        <taxon>Pseudomonadota</taxon>
        <taxon>Betaproteobacteria</taxon>
        <taxon>Burkholderiales</taxon>
        <taxon>Oxalobacteraceae</taxon>
        <taxon>Telluria group</taxon>
        <taxon>Massilia</taxon>
    </lineage>
</organism>
<feature type="domain" description="Phage tail collar" evidence="1">
    <location>
        <begin position="6"/>
        <end position="62"/>
    </location>
</feature>
<dbReference type="Gene3D" id="3.90.1340.10">
    <property type="entry name" value="Phage tail collar domain"/>
    <property type="match status" value="1"/>
</dbReference>
<reference evidence="2 3" key="1">
    <citation type="submission" date="2022-08" db="EMBL/GenBank/DDBJ databases">
        <title>Reclassification of Massilia species as members of the genera Telluria, Duganella, Pseudoduganella, Mokoshia gen. nov. and Zemynaea gen. nov. using orthogonal and non-orthogonal genome-based approaches.</title>
        <authorList>
            <person name="Bowman J.P."/>
        </authorList>
    </citation>
    <scope>NUCLEOTIDE SEQUENCE [LARGE SCALE GENOMIC DNA]</scope>
    <source>
        <strain evidence="2 3">JCM 31606</strain>
    </source>
</reference>
<evidence type="ECO:0000313" key="2">
    <source>
        <dbReference type="EMBL" id="MCS0661154.1"/>
    </source>
</evidence>
<accession>A0ABT2D4H7</accession>
<dbReference type="SUPFAM" id="SSF88874">
    <property type="entry name" value="Receptor-binding domain of short tail fibre protein gp12"/>
    <property type="match status" value="1"/>
</dbReference>
<comment type="caution">
    <text evidence="2">The sequence shown here is derived from an EMBL/GenBank/DDBJ whole genome shotgun (WGS) entry which is preliminary data.</text>
</comment>
<dbReference type="InterPro" id="IPR037053">
    <property type="entry name" value="Phage_tail_collar_dom_sf"/>
</dbReference>